<comment type="caution">
    <text evidence="8">The sequence shown here is derived from an EMBL/GenBank/DDBJ whole genome shotgun (WGS) entry which is preliminary data.</text>
</comment>
<dbReference type="InterPro" id="IPR013805">
    <property type="entry name" value="GrpE_CC"/>
</dbReference>
<evidence type="ECO:0000256" key="4">
    <source>
        <dbReference type="RuleBase" id="RU000639"/>
    </source>
</evidence>
<evidence type="ECO:0000256" key="6">
    <source>
        <dbReference type="SAM" id="Coils"/>
    </source>
</evidence>
<evidence type="ECO:0000256" key="3">
    <source>
        <dbReference type="HAMAP-Rule" id="MF_01151"/>
    </source>
</evidence>
<gene>
    <name evidence="3 8" type="primary">grpE</name>
    <name evidence="8" type="ORF">ACFP85_05975</name>
</gene>
<dbReference type="Gene3D" id="2.30.22.10">
    <property type="entry name" value="Head domain of nucleotide exchange factor GrpE"/>
    <property type="match status" value="1"/>
</dbReference>
<dbReference type="Proteomes" id="UP001596364">
    <property type="component" value="Unassembled WGS sequence"/>
</dbReference>
<dbReference type="RefSeq" id="WP_131256583.1">
    <property type="nucleotide sequence ID" value="NZ_JBHSUS010000001.1"/>
</dbReference>
<dbReference type="CDD" id="cd00446">
    <property type="entry name" value="GrpE"/>
    <property type="match status" value="1"/>
</dbReference>
<comment type="subunit">
    <text evidence="3">Homodimer.</text>
</comment>
<accession>A0ABW1XJZ8</accession>
<sequence>MSDKQPQNEEFETTQTQEVETDALETEGLTVEQAQIAELTEALNAAEAKLAEQKDSVLRALADAENTKRRAEGEVDKARKFALEKFAGELLPVLDNLERAIAAGNPDDDAVKPLLEGVELTLKTFISAIGKFNVETVDPQGQPFNPELHQAMSMVENGDVAPNTVIAVMQKGYTLNGRLLRPAMVMVSRAPEGGVDTTA</sequence>
<dbReference type="PANTHER" id="PTHR21237">
    <property type="entry name" value="GRPE PROTEIN"/>
    <property type="match status" value="1"/>
</dbReference>
<dbReference type="InterPro" id="IPR009012">
    <property type="entry name" value="GrpE_head"/>
</dbReference>
<comment type="similarity">
    <text evidence="1 3 5">Belongs to the GrpE family.</text>
</comment>
<dbReference type="SUPFAM" id="SSF51064">
    <property type="entry name" value="Head domain of nucleotide exchange factor GrpE"/>
    <property type="match status" value="1"/>
</dbReference>
<dbReference type="PANTHER" id="PTHR21237:SF23">
    <property type="entry name" value="GRPE PROTEIN HOMOLOG, MITOCHONDRIAL"/>
    <property type="match status" value="1"/>
</dbReference>
<evidence type="ECO:0000256" key="7">
    <source>
        <dbReference type="SAM" id="MobiDB-lite"/>
    </source>
</evidence>
<name>A0ABW1XJZ8_9ALTE</name>
<dbReference type="EMBL" id="JBHSUS010000001">
    <property type="protein sequence ID" value="MFC6439692.1"/>
    <property type="molecule type" value="Genomic_DNA"/>
</dbReference>
<evidence type="ECO:0000256" key="1">
    <source>
        <dbReference type="ARBA" id="ARBA00009054"/>
    </source>
</evidence>
<dbReference type="NCBIfam" id="NF010737">
    <property type="entry name" value="PRK14139.1"/>
    <property type="match status" value="1"/>
</dbReference>
<evidence type="ECO:0000256" key="5">
    <source>
        <dbReference type="RuleBase" id="RU004478"/>
    </source>
</evidence>
<protein>
    <recommendedName>
        <fullName evidence="3 4">Protein GrpE</fullName>
    </recommendedName>
    <alternativeName>
        <fullName evidence="3">HSP-70 cofactor</fullName>
    </alternativeName>
</protein>
<keyword evidence="3 4" id="KW-0346">Stress response</keyword>
<comment type="function">
    <text evidence="3 4">Participates actively in the response to hyperosmotic and heat shock by preventing the aggregation of stress-denatured proteins, in association with DnaK and GrpE. It is the nucleotide exchange factor for DnaK and may function as a thermosensor. Unfolded proteins bind initially to DnaJ; upon interaction with the DnaJ-bound protein, DnaK hydrolyzes its bound ATP, resulting in the formation of a stable complex. GrpE releases ADP from DnaK; ATP binding to DnaK triggers the release of the substrate protein, thus completing the reaction cycle. Several rounds of ATP-dependent interactions between DnaJ, DnaK and GrpE are required for fully efficient folding.</text>
</comment>
<dbReference type="NCBIfam" id="NF010738">
    <property type="entry name" value="PRK14140.1"/>
    <property type="match status" value="1"/>
</dbReference>
<dbReference type="NCBIfam" id="NF010749">
    <property type="entry name" value="PRK14151.1"/>
    <property type="match status" value="1"/>
</dbReference>
<evidence type="ECO:0000256" key="2">
    <source>
        <dbReference type="ARBA" id="ARBA00023186"/>
    </source>
</evidence>
<comment type="subcellular location">
    <subcellularLocation>
        <location evidence="3">Cytoplasm</location>
    </subcellularLocation>
</comment>
<dbReference type="SUPFAM" id="SSF58014">
    <property type="entry name" value="Coiled-coil domain of nucleotide exchange factor GrpE"/>
    <property type="match status" value="1"/>
</dbReference>
<feature type="region of interest" description="Disordered" evidence="7">
    <location>
        <begin position="1"/>
        <end position="23"/>
    </location>
</feature>
<dbReference type="InterPro" id="IPR000740">
    <property type="entry name" value="GrpE"/>
</dbReference>
<dbReference type="PROSITE" id="PS01071">
    <property type="entry name" value="GRPE"/>
    <property type="match status" value="1"/>
</dbReference>
<proteinExistence type="inferred from homology"/>
<dbReference type="PRINTS" id="PR00773">
    <property type="entry name" value="GRPEPROTEIN"/>
</dbReference>
<feature type="coiled-coil region" evidence="6">
    <location>
        <begin position="29"/>
        <end position="81"/>
    </location>
</feature>
<keyword evidence="9" id="KW-1185">Reference proteome</keyword>
<organism evidence="8 9">
    <name type="scientific">Pseudobowmanella zhangzhouensis</name>
    <dbReference type="NCBI Taxonomy" id="1537679"/>
    <lineage>
        <taxon>Bacteria</taxon>
        <taxon>Pseudomonadati</taxon>
        <taxon>Pseudomonadota</taxon>
        <taxon>Gammaproteobacteria</taxon>
        <taxon>Alteromonadales</taxon>
        <taxon>Alteromonadaceae</taxon>
    </lineage>
</organism>
<keyword evidence="2 3" id="KW-0143">Chaperone</keyword>
<keyword evidence="3" id="KW-0963">Cytoplasm</keyword>
<evidence type="ECO:0000313" key="9">
    <source>
        <dbReference type="Proteomes" id="UP001596364"/>
    </source>
</evidence>
<dbReference type="HAMAP" id="MF_01151">
    <property type="entry name" value="GrpE"/>
    <property type="match status" value="1"/>
</dbReference>
<dbReference type="NCBIfam" id="NF010748">
    <property type="entry name" value="PRK14150.1"/>
    <property type="match status" value="1"/>
</dbReference>
<reference evidence="9" key="1">
    <citation type="journal article" date="2019" name="Int. J. Syst. Evol. Microbiol.">
        <title>The Global Catalogue of Microorganisms (GCM) 10K type strain sequencing project: providing services to taxonomists for standard genome sequencing and annotation.</title>
        <authorList>
            <consortium name="The Broad Institute Genomics Platform"/>
            <consortium name="The Broad Institute Genome Sequencing Center for Infectious Disease"/>
            <person name="Wu L."/>
            <person name="Ma J."/>
        </authorList>
    </citation>
    <scope>NUCLEOTIDE SEQUENCE [LARGE SCALE GENOMIC DNA]</scope>
    <source>
        <strain evidence="9">CGMCC 1.16031</strain>
    </source>
</reference>
<dbReference type="Pfam" id="PF01025">
    <property type="entry name" value="GrpE"/>
    <property type="match status" value="1"/>
</dbReference>
<dbReference type="Gene3D" id="3.90.20.20">
    <property type="match status" value="1"/>
</dbReference>
<evidence type="ECO:0000313" key="8">
    <source>
        <dbReference type="EMBL" id="MFC6439692.1"/>
    </source>
</evidence>
<keyword evidence="6" id="KW-0175">Coiled coil</keyword>